<name>A0A5N1GMM5_9LACT</name>
<evidence type="ECO:0000313" key="3">
    <source>
        <dbReference type="EMBL" id="KAA9302042.1"/>
    </source>
</evidence>
<dbReference type="NCBIfam" id="TIGR02532">
    <property type="entry name" value="IV_pilin_GFxxxE"/>
    <property type="match status" value="1"/>
</dbReference>
<dbReference type="AlphaFoldDB" id="A0A5N1GMM5"/>
<sequence length="170" mass="19368">MKAERLTASRNWLKPVISARNRLTASMKSNAKSAFTLVEMALTLLVVAVISLAAWHGLQAKRHEFHARSQIQSIMSYYDRCYKRAYLNGERIILVAMADQVSFYQDSAQSLPIKSFKLEGGLKLNRPAYFMMDGYQTQLAPTSLYFIHPQGHIRVSIQMGGSQYVIREFD</sequence>
<keyword evidence="2" id="KW-0178">Competence</keyword>
<dbReference type="SUPFAM" id="SSF54523">
    <property type="entry name" value="Pili subunits"/>
    <property type="match status" value="1"/>
</dbReference>
<comment type="subcellular location">
    <subcellularLocation>
        <location evidence="1">Cell surface</location>
    </subcellularLocation>
</comment>
<dbReference type="GO" id="GO:0009986">
    <property type="term" value="C:cell surface"/>
    <property type="evidence" value="ECO:0007669"/>
    <property type="project" value="UniProtKB-SubCell"/>
</dbReference>
<proteinExistence type="predicted"/>
<evidence type="ECO:0000256" key="1">
    <source>
        <dbReference type="ARBA" id="ARBA00004241"/>
    </source>
</evidence>
<dbReference type="Proteomes" id="UP000327148">
    <property type="component" value="Unassembled WGS sequence"/>
</dbReference>
<dbReference type="InterPro" id="IPR012902">
    <property type="entry name" value="N_methyl_site"/>
</dbReference>
<comment type="caution">
    <text evidence="3">The sequence shown here is derived from an EMBL/GenBank/DDBJ whole genome shotgun (WGS) entry which is preliminary data.</text>
</comment>
<accession>A0A5N1GMM5</accession>
<dbReference type="EMBL" id="VYWO01000001">
    <property type="protein sequence ID" value="KAA9302042.1"/>
    <property type="molecule type" value="Genomic_DNA"/>
</dbReference>
<gene>
    <name evidence="3" type="ORF">F6I03_02190</name>
</gene>
<reference evidence="3 4" key="1">
    <citation type="submission" date="2019-09" db="EMBL/GenBank/DDBJ databases">
        <title>Draft genome sequence assemblies of isolates from the urinary tract.</title>
        <authorList>
            <person name="Mores C.R."/>
            <person name="Putonti C."/>
            <person name="Wolfe A.J."/>
        </authorList>
    </citation>
    <scope>NUCLEOTIDE SEQUENCE [LARGE SCALE GENOMIC DNA]</scope>
    <source>
        <strain evidence="3 4">UMB623</strain>
    </source>
</reference>
<dbReference type="InterPro" id="IPR045584">
    <property type="entry name" value="Pilin-like"/>
</dbReference>
<evidence type="ECO:0000256" key="2">
    <source>
        <dbReference type="ARBA" id="ARBA00023287"/>
    </source>
</evidence>
<dbReference type="GO" id="GO:0030420">
    <property type="term" value="P:establishment of competence for transformation"/>
    <property type="evidence" value="ECO:0007669"/>
    <property type="project" value="UniProtKB-KW"/>
</dbReference>
<protein>
    <submittedName>
        <fullName evidence="3">Prepilin-type N-terminal cleavage/methylation domain-containing protein</fullName>
    </submittedName>
</protein>
<dbReference type="OrthoDB" id="2135428at2"/>
<evidence type="ECO:0000313" key="4">
    <source>
        <dbReference type="Proteomes" id="UP000327148"/>
    </source>
</evidence>
<organism evidence="3 4">
    <name type="scientific">Aerococcus sanguinicola</name>
    <dbReference type="NCBI Taxonomy" id="119206"/>
    <lineage>
        <taxon>Bacteria</taxon>
        <taxon>Bacillati</taxon>
        <taxon>Bacillota</taxon>
        <taxon>Bacilli</taxon>
        <taxon>Lactobacillales</taxon>
        <taxon>Aerococcaceae</taxon>
        <taxon>Aerococcus</taxon>
    </lineage>
</organism>